<feature type="domain" description="Peptidase A1" evidence="3">
    <location>
        <begin position="1"/>
        <end position="174"/>
    </location>
</feature>
<dbReference type="InterPro" id="IPR032799">
    <property type="entry name" value="TAXi_C"/>
</dbReference>
<dbReference type="PANTHER" id="PTHR47965:SF28">
    <property type="entry name" value="BASIC 7S GLOBULIN"/>
    <property type="match status" value="1"/>
</dbReference>
<keyword evidence="5" id="KW-1185">Reference proteome</keyword>
<evidence type="ECO:0000313" key="4">
    <source>
        <dbReference type="EMBL" id="KYP71248.1"/>
    </source>
</evidence>
<dbReference type="PANTHER" id="PTHR47965">
    <property type="entry name" value="ASPARTYL PROTEASE-RELATED"/>
    <property type="match status" value="1"/>
</dbReference>
<evidence type="ECO:0000259" key="3">
    <source>
        <dbReference type="PROSITE" id="PS51767"/>
    </source>
</evidence>
<proteinExistence type="inferred from homology"/>
<dbReference type="InterPro" id="IPR033121">
    <property type="entry name" value="PEPTIDASE_A1"/>
</dbReference>
<dbReference type="Proteomes" id="UP000075243">
    <property type="component" value="Chromosome 3"/>
</dbReference>
<accession>A0A151TW66</accession>
<dbReference type="Pfam" id="PF14541">
    <property type="entry name" value="TAXi_C"/>
    <property type="match status" value="1"/>
</dbReference>
<dbReference type="AlphaFoldDB" id="A0A151TW66"/>
<feature type="region of interest" description="Disordered" evidence="2">
    <location>
        <begin position="35"/>
        <end position="54"/>
    </location>
</feature>
<dbReference type="EMBL" id="CM003605">
    <property type="protein sequence ID" value="KYP71248.1"/>
    <property type="molecule type" value="Genomic_DNA"/>
</dbReference>
<dbReference type="Gene3D" id="2.40.70.10">
    <property type="entry name" value="Acid Proteases"/>
    <property type="match status" value="1"/>
</dbReference>
<evidence type="ECO:0000313" key="5">
    <source>
        <dbReference type="Proteomes" id="UP000075243"/>
    </source>
</evidence>
<evidence type="ECO:0000256" key="2">
    <source>
        <dbReference type="SAM" id="MobiDB-lite"/>
    </source>
</evidence>
<dbReference type="PROSITE" id="PS51767">
    <property type="entry name" value="PEPTIDASE_A1"/>
    <property type="match status" value="1"/>
</dbReference>
<sequence length="192" mass="21288">MSMFHDMAFTPLTITTQGEYNVRVDSIRIDSQLLTPPTQTKPWSSEDTEAGGTTISTSTPYMVLQSFIFEAFTQRFAHQIPEEVKVEPVAPFTLCCDANKASKFPKVEFVMDRPNGPAFKFSGEDLMVQVRPGVKCLAVINGGLQSKAPITIGARQLEEKLLVFDLARSRLGFTTKPALNFKCANLFNFPNA</sequence>
<dbReference type="SUPFAM" id="SSF50630">
    <property type="entry name" value="Acid proteases"/>
    <property type="match status" value="1"/>
</dbReference>
<reference evidence="4 5" key="1">
    <citation type="journal article" date="2012" name="Nat. Biotechnol.">
        <title>Draft genome sequence of pigeonpea (Cajanus cajan), an orphan legume crop of resource-poor farmers.</title>
        <authorList>
            <person name="Varshney R.K."/>
            <person name="Chen W."/>
            <person name="Li Y."/>
            <person name="Bharti A.K."/>
            <person name="Saxena R.K."/>
            <person name="Schlueter J.A."/>
            <person name="Donoghue M.T."/>
            <person name="Azam S."/>
            <person name="Fan G."/>
            <person name="Whaley A.M."/>
            <person name="Farmer A.D."/>
            <person name="Sheridan J."/>
            <person name="Iwata A."/>
            <person name="Tuteja R."/>
            <person name="Penmetsa R.V."/>
            <person name="Wu W."/>
            <person name="Upadhyaya H.D."/>
            <person name="Yang S.P."/>
            <person name="Shah T."/>
            <person name="Saxena K.B."/>
            <person name="Michael T."/>
            <person name="McCombie W.R."/>
            <person name="Yang B."/>
            <person name="Zhang G."/>
            <person name="Yang H."/>
            <person name="Wang J."/>
            <person name="Spillane C."/>
            <person name="Cook D.R."/>
            <person name="May G.D."/>
            <person name="Xu X."/>
            <person name="Jackson S.A."/>
        </authorList>
    </citation>
    <scope>NUCLEOTIDE SEQUENCE [LARGE SCALE GENOMIC DNA]</scope>
    <source>
        <strain evidence="5">cv. Asha</strain>
    </source>
</reference>
<organism evidence="4 5">
    <name type="scientific">Cajanus cajan</name>
    <name type="common">Pigeon pea</name>
    <name type="synonym">Cajanus indicus</name>
    <dbReference type="NCBI Taxonomy" id="3821"/>
    <lineage>
        <taxon>Eukaryota</taxon>
        <taxon>Viridiplantae</taxon>
        <taxon>Streptophyta</taxon>
        <taxon>Embryophyta</taxon>
        <taxon>Tracheophyta</taxon>
        <taxon>Spermatophyta</taxon>
        <taxon>Magnoliopsida</taxon>
        <taxon>eudicotyledons</taxon>
        <taxon>Gunneridae</taxon>
        <taxon>Pentapetalae</taxon>
        <taxon>rosids</taxon>
        <taxon>fabids</taxon>
        <taxon>Fabales</taxon>
        <taxon>Fabaceae</taxon>
        <taxon>Papilionoideae</taxon>
        <taxon>50 kb inversion clade</taxon>
        <taxon>NPAAA clade</taxon>
        <taxon>indigoferoid/millettioid clade</taxon>
        <taxon>Phaseoleae</taxon>
        <taxon>Cajanus</taxon>
    </lineage>
</organism>
<dbReference type="FunFam" id="2.40.70.10:FF:000126">
    <property type="entry name" value="Gamma conglutin 1"/>
    <property type="match status" value="1"/>
</dbReference>
<comment type="similarity">
    <text evidence="1">Belongs to the peptidase A1 family.</text>
</comment>
<name>A0A151TW66_CAJCA</name>
<dbReference type="Gramene" id="C.cajan_10207.t">
    <property type="protein sequence ID" value="C.cajan_10207.t.cds1"/>
    <property type="gene ID" value="C.cajan_10207"/>
</dbReference>
<dbReference type="InterPro" id="IPR001461">
    <property type="entry name" value="Aspartic_peptidase_A1"/>
</dbReference>
<dbReference type="GO" id="GO:0004190">
    <property type="term" value="F:aspartic-type endopeptidase activity"/>
    <property type="evidence" value="ECO:0007669"/>
    <property type="project" value="InterPro"/>
</dbReference>
<dbReference type="STRING" id="3821.A0A151TW66"/>
<gene>
    <name evidence="4" type="ORF">KK1_010497</name>
</gene>
<evidence type="ECO:0000256" key="1">
    <source>
        <dbReference type="ARBA" id="ARBA00007447"/>
    </source>
</evidence>
<protein>
    <submittedName>
        <fullName evidence="4">Basic 7S globulin</fullName>
    </submittedName>
</protein>
<dbReference type="GO" id="GO:0006508">
    <property type="term" value="P:proteolysis"/>
    <property type="evidence" value="ECO:0007669"/>
    <property type="project" value="InterPro"/>
</dbReference>
<dbReference type="InterPro" id="IPR021109">
    <property type="entry name" value="Peptidase_aspartic_dom_sf"/>
</dbReference>